<organism evidence="1 2">
    <name type="scientific">Argiope bruennichi</name>
    <name type="common">Wasp spider</name>
    <name type="synonym">Aranea bruennichi</name>
    <dbReference type="NCBI Taxonomy" id="94029"/>
    <lineage>
        <taxon>Eukaryota</taxon>
        <taxon>Metazoa</taxon>
        <taxon>Ecdysozoa</taxon>
        <taxon>Arthropoda</taxon>
        <taxon>Chelicerata</taxon>
        <taxon>Arachnida</taxon>
        <taxon>Araneae</taxon>
        <taxon>Araneomorphae</taxon>
        <taxon>Entelegynae</taxon>
        <taxon>Araneoidea</taxon>
        <taxon>Araneidae</taxon>
        <taxon>Argiope</taxon>
    </lineage>
</organism>
<keyword evidence="2" id="KW-1185">Reference proteome</keyword>
<comment type="caution">
    <text evidence="1">The sequence shown here is derived from an EMBL/GenBank/DDBJ whole genome shotgun (WGS) entry which is preliminary data.</text>
</comment>
<evidence type="ECO:0000313" key="1">
    <source>
        <dbReference type="EMBL" id="KAF8791094.1"/>
    </source>
</evidence>
<name>A0A8T0FIK7_ARGBR</name>
<sequence>MAEDNFLSVITNNERLLDGHKIVHLFKVNRLDVTEKSFNPLEYDTQCPIIPSSWLLEMDCERMEVDGDSFIFSIKLKRKDSSNHRVKASFSVLFCDANGGALLHPISSTKGRMICEDELQSSLDNILPSALVEVACVEVTIIIQNCHAGSDWQLCAPYLNIDKNRINLSKL</sequence>
<dbReference type="Proteomes" id="UP000807504">
    <property type="component" value="Unassembled WGS sequence"/>
</dbReference>
<proteinExistence type="predicted"/>
<reference evidence="1" key="2">
    <citation type="submission" date="2020-06" db="EMBL/GenBank/DDBJ databases">
        <authorList>
            <person name="Sheffer M."/>
        </authorList>
    </citation>
    <scope>NUCLEOTIDE SEQUENCE</scope>
</reference>
<gene>
    <name evidence="1" type="ORF">HNY73_006021</name>
</gene>
<dbReference type="AlphaFoldDB" id="A0A8T0FIK7"/>
<reference evidence="1" key="1">
    <citation type="journal article" date="2020" name="bioRxiv">
        <title>Chromosome-level reference genome of the European wasp spider Argiope bruennichi: a resource for studies on range expansion and evolutionary adaptation.</title>
        <authorList>
            <person name="Sheffer M.M."/>
            <person name="Hoppe A."/>
            <person name="Krehenwinkel H."/>
            <person name="Uhl G."/>
            <person name="Kuss A.W."/>
            <person name="Jensen L."/>
            <person name="Jensen C."/>
            <person name="Gillespie R.G."/>
            <person name="Hoff K.J."/>
            <person name="Prost S."/>
        </authorList>
    </citation>
    <scope>NUCLEOTIDE SEQUENCE</scope>
</reference>
<dbReference type="EMBL" id="JABXBU010000011">
    <property type="protein sequence ID" value="KAF8791094.1"/>
    <property type="molecule type" value="Genomic_DNA"/>
</dbReference>
<accession>A0A8T0FIK7</accession>
<protein>
    <submittedName>
        <fullName evidence="1">Uncharacterized protein</fullName>
    </submittedName>
</protein>
<evidence type="ECO:0000313" key="2">
    <source>
        <dbReference type="Proteomes" id="UP000807504"/>
    </source>
</evidence>